<protein>
    <recommendedName>
        <fullName evidence="9">Nuclear pore complex protein Nup85</fullName>
    </recommendedName>
</protein>
<evidence type="ECO:0000256" key="1">
    <source>
        <dbReference type="ARBA" id="ARBA00004567"/>
    </source>
</evidence>
<dbReference type="GO" id="GO:0006606">
    <property type="term" value="P:protein import into nucleus"/>
    <property type="evidence" value="ECO:0007669"/>
    <property type="project" value="TreeGrafter"/>
</dbReference>
<dbReference type="Pfam" id="PF07575">
    <property type="entry name" value="Nucleopor_Nup85"/>
    <property type="match status" value="2"/>
</dbReference>
<keyword evidence="9" id="KW-0472">Membrane</keyword>
<keyword evidence="12" id="KW-1185">Reference proteome</keyword>
<dbReference type="STRING" id="1882483.A0A317XJQ9"/>
<proteinExistence type="inferred from homology"/>
<feature type="compositionally biased region" description="Acidic residues" evidence="10">
    <location>
        <begin position="448"/>
        <end position="472"/>
    </location>
</feature>
<evidence type="ECO:0000256" key="8">
    <source>
        <dbReference type="ARBA" id="ARBA00023242"/>
    </source>
</evidence>
<comment type="subcellular location">
    <subcellularLocation>
        <location evidence="1 9">Nucleus</location>
        <location evidence="1 9">Nuclear pore complex</location>
    </subcellularLocation>
</comment>
<comment type="function">
    <text evidence="9">Functions as a component of the nuclear pore complex (NPC).</text>
</comment>
<evidence type="ECO:0000256" key="5">
    <source>
        <dbReference type="ARBA" id="ARBA00022927"/>
    </source>
</evidence>
<keyword evidence="7 9" id="KW-0906">Nuclear pore complex</keyword>
<keyword evidence="3 9" id="KW-0813">Transport</keyword>
<accession>A0A317XJQ9</accession>
<dbReference type="AlphaFoldDB" id="A0A317XJQ9"/>
<evidence type="ECO:0000313" key="12">
    <source>
        <dbReference type="Proteomes" id="UP000246740"/>
    </source>
</evidence>
<name>A0A317XJQ9_9BASI</name>
<dbReference type="OrthoDB" id="17644at2759"/>
<sequence>MPDASIASGSGAPRISYDWGTSSDLKALYTQTYTIFNSLQRIQQEAILSHHTAATITGAAARSAPHNALLPSVETIQYYQRISEHYARAIQEYIHRTQLQDEPDVSAIHKWQQAQTILRLAELLYYPKDGRGISVVGEELLHWLNSFDVAPTTEEGQEIAQSTTPHNHPAYWDYILRCVLRGFHTSAASVLKSLDAHTSPVIRTVAQKTAQLLSSIPRSTSFAMEHEFAAAHRSWLGSVRRVISGLEREMDEMEAHAGHTEEIEDERLEYEAQFRCLLELMAGVKDRIFEACEDWREALGAWGTLVHPTLKRDDIPATVAVILDKFPIDTSIPSETVQSLLVQGDVRRAVEKARDVDIWLAAHLGDLTDKVGLLDQNDADHATTDTSTSNATLRQTLLLEYAQSMLEEQGLWRISIDYLAACGACGRKQMTQVILGVPVQGPGALDGELTDDDDDDDVDGDADMDMENDDEGMDRNAAANGRSPRKAKAPKLDRAEQVLRACTEHGLEAEARVVCKRMSASLVEQGQYGLAIAYCVRAADTVLIRKIADRILEEYVSGGADAFTRIVDSIPTSLIAPPTGLDTDNDNDGFFSDPTSPTPGLGLGGTVAARGFFSKRLSFLARLRDFHRLYAERNLTAAATLLVELITTEAAPERFLAVLLVDAIPLLEDPDAAWFDRAQTFELIRTVESITSSVAMHPHLSAHFLGLLDTLLGVQQTPAEPATQSNAGATGITRASDKLDAVRLSLARNLARVGILQHGIQ</sequence>
<dbReference type="GO" id="GO:0045893">
    <property type="term" value="P:positive regulation of DNA-templated transcription"/>
    <property type="evidence" value="ECO:0007669"/>
    <property type="project" value="TreeGrafter"/>
</dbReference>
<evidence type="ECO:0000256" key="4">
    <source>
        <dbReference type="ARBA" id="ARBA00022816"/>
    </source>
</evidence>
<dbReference type="InterPro" id="IPR011502">
    <property type="entry name" value="Nucleoporin_Nup85"/>
</dbReference>
<dbReference type="Proteomes" id="UP000246740">
    <property type="component" value="Unassembled WGS sequence"/>
</dbReference>
<dbReference type="GO" id="GO:0006406">
    <property type="term" value="P:mRNA export from nucleus"/>
    <property type="evidence" value="ECO:0007669"/>
    <property type="project" value="TreeGrafter"/>
</dbReference>
<dbReference type="PANTHER" id="PTHR13373">
    <property type="entry name" value="FROUNT PROTEIN-RELATED"/>
    <property type="match status" value="1"/>
</dbReference>
<dbReference type="EMBL" id="KZ819200">
    <property type="protein sequence ID" value="PWY98039.1"/>
    <property type="molecule type" value="Genomic_DNA"/>
</dbReference>
<evidence type="ECO:0000256" key="3">
    <source>
        <dbReference type="ARBA" id="ARBA00022448"/>
    </source>
</evidence>
<keyword evidence="6 9" id="KW-0811">Translocation</keyword>
<dbReference type="GO" id="GO:0031965">
    <property type="term" value="C:nuclear membrane"/>
    <property type="evidence" value="ECO:0007669"/>
    <property type="project" value="UniProtKB-UniRule"/>
</dbReference>
<keyword evidence="8 9" id="KW-0539">Nucleus</keyword>
<evidence type="ECO:0000256" key="9">
    <source>
        <dbReference type="RuleBase" id="RU365073"/>
    </source>
</evidence>
<dbReference type="InParanoid" id="A0A317XJQ9"/>
<gene>
    <name evidence="11" type="ORF">BCV70DRAFT_202209</name>
</gene>
<organism evidence="11 12">
    <name type="scientific">Testicularia cyperi</name>
    <dbReference type="NCBI Taxonomy" id="1882483"/>
    <lineage>
        <taxon>Eukaryota</taxon>
        <taxon>Fungi</taxon>
        <taxon>Dikarya</taxon>
        <taxon>Basidiomycota</taxon>
        <taxon>Ustilaginomycotina</taxon>
        <taxon>Ustilaginomycetes</taxon>
        <taxon>Ustilaginales</taxon>
        <taxon>Anthracoideaceae</taxon>
        <taxon>Testicularia</taxon>
    </lineage>
</organism>
<evidence type="ECO:0000256" key="6">
    <source>
        <dbReference type="ARBA" id="ARBA00023010"/>
    </source>
</evidence>
<reference evidence="11 12" key="1">
    <citation type="journal article" date="2018" name="Mol. Biol. Evol.">
        <title>Broad Genomic Sampling Reveals a Smut Pathogenic Ancestry of the Fungal Clade Ustilaginomycotina.</title>
        <authorList>
            <person name="Kijpornyongpan T."/>
            <person name="Mondo S.J."/>
            <person name="Barry K."/>
            <person name="Sandor L."/>
            <person name="Lee J."/>
            <person name="Lipzen A."/>
            <person name="Pangilinan J."/>
            <person name="LaButti K."/>
            <person name="Hainaut M."/>
            <person name="Henrissat B."/>
            <person name="Grigoriev I.V."/>
            <person name="Spatafora J.W."/>
            <person name="Aime M.C."/>
        </authorList>
    </citation>
    <scope>NUCLEOTIDE SEQUENCE [LARGE SCALE GENOMIC DNA]</scope>
    <source>
        <strain evidence="11 12">MCA 3645</strain>
    </source>
</reference>
<keyword evidence="4 9" id="KW-0509">mRNA transport</keyword>
<evidence type="ECO:0000256" key="2">
    <source>
        <dbReference type="ARBA" id="ARBA00005573"/>
    </source>
</evidence>
<evidence type="ECO:0000256" key="10">
    <source>
        <dbReference type="SAM" id="MobiDB-lite"/>
    </source>
</evidence>
<dbReference type="GO" id="GO:0031080">
    <property type="term" value="C:nuclear pore outer ring"/>
    <property type="evidence" value="ECO:0007669"/>
    <property type="project" value="TreeGrafter"/>
</dbReference>
<dbReference type="PANTHER" id="PTHR13373:SF21">
    <property type="entry name" value="NUCLEAR PORE COMPLEX PROTEIN NUP85"/>
    <property type="match status" value="1"/>
</dbReference>
<comment type="similarity">
    <text evidence="2 9">Belongs to the nucleoporin Nup85 family.</text>
</comment>
<feature type="region of interest" description="Disordered" evidence="10">
    <location>
        <begin position="444"/>
        <end position="493"/>
    </location>
</feature>
<evidence type="ECO:0000256" key="7">
    <source>
        <dbReference type="ARBA" id="ARBA00023132"/>
    </source>
</evidence>
<keyword evidence="5 9" id="KW-0653">Protein transport</keyword>
<comment type="subunit">
    <text evidence="9">Component of the nuclear pore complex (NPC).</text>
</comment>
<dbReference type="GO" id="GO:0017056">
    <property type="term" value="F:structural constituent of nuclear pore"/>
    <property type="evidence" value="ECO:0007669"/>
    <property type="project" value="TreeGrafter"/>
</dbReference>
<evidence type="ECO:0000313" key="11">
    <source>
        <dbReference type="EMBL" id="PWY98039.1"/>
    </source>
</evidence>